<reference evidence="3 4" key="1">
    <citation type="submission" date="2020-07" db="EMBL/GenBank/DDBJ databases">
        <title>Bacterium isolated from marine sediment.</title>
        <authorList>
            <person name="Shang D."/>
            <person name="Du Z.-J."/>
        </authorList>
    </citation>
    <scope>NUCLEOTIDE SEQUENCE [LARGE SCALE GENOMIC DNA]</scope>
    <source>
        <strain evidence="3 4">S7007</strain>
    </source>
</reference>
<dbReference type="AlphaFoldDB" id="A0A839AMC6"/>
<name>A0A839AMC6_9FLAO</name>
<dbReference type="GO" id="GO:0006508">
    <property type="term" value="P:proteolysis"/>
    <property type="evidence" value="ECO:0007669"/>
    <property type="project" value="TreeGrafter"/>
</dbReference>
<accession>A0A839AMC6</accession>
<dbReference type="InterPro" id="IPR001466">
    <property type="entry name" value="Beta-lactam-related"/>
</dbReference>
<dbReference type="PANTHER" id="PTHR46520">
    <property type="entry name" value="SERINE BETA-LACTAMASE-LIKE PROTEIN LACTB, MITOCHONDRIAL"/>
    <property type="match status" value="1"/>
</dbReference>
<evidence type="ECO:0000313" key="4">
    <source>
        <dbReference type="Proteomes" id="UP000563906"/>
    </source>
</evidence>
<dbReference type="Pfam" id="PF00144">
    <property type="entry name" value="Beta-lactamase"/>
    <property type="match status" value="1"/>
</dbReference>
<feature type="chain" id="PRO_5032973948" evidence="1">
    <location>
        <begin position="21"/>
        <end position="354"/>
    </location>
</feature>
<dbReference type="GO" id="GO:0008233">
    <property type="term" value="F:peptidase activity"/>
    <property type="evidence" value="ECO:0007669"/>
    <property type="project" value="TreeGrafter"/>
</dbReference>
<dbReference type="Proteomes" id="UP000563906">
    <property type="component" value="Unassembled WGS sequence"/>
</dbReference>
<evidence type="ECO:0000313" key="3">
    <source>
        <dbReference type="EMBL" id="MBA6155329.1"/>
    </source>
</evidence>
<dbReference type="EMBL" id="JACGLS010000001">
    <property type="protein sequence ID" value="MBA6155329.1"/>
    <property type="molecule type" value="Genomic_DNA"/>
</dbReference>
<dbReference type="GO" id="GO:0019216">
    <property type="term" value="P:regulation of lipid metabolic process"/>
    <property type="evidence" value="ECO:0007669"/>
    <property type="project" value="TreeGrafter"/>
</dbReference>
<evidence type="ECO:0000256" key="1">
    <source>
        <dbReference type="SAM" id="SignalP"/>
    </source>
</evidence>
<dbReference type="RefSeq" id="WP_182123833.1">
    <property type="nucleotide sequence ID" value="NZ_JACGLS010000001.1"/>
</dbReference>
<dbReference type="InterPro" id="IPR012338">
    <property type="entry name" value="Beta-lactam/transpept-like"/>
</dbReference>
<keyword evidence="4" id="KW-1185">Reference proteome</keyword>
<feature type="domain" description="Beta-lactamase-related" evidence="2">
    <location>
        <begin position="30"/>
        <end position="335"/>
    </location>
</feature>
<sequence length="354" mass="39817">MKLYNKLIVLVLFSTALVHAQFNKKEAIKATQNFIKEQNIPGLSVTVSHKGNNIWSEGFGYSDIENKKEVLPSSTQFRIASISKTLTALGLAKLVDNKQLGFDESLYKYVPDFPQKEYDFTIRQIAGHTAGIRHYNGREFLINNKMSIVKGLDVFKDSDLLFKPGTRFKYSTYGWNLLSVVIQNAANKDFFEFMDDEVFSPLKMNHTKLDIADEQNANRTKFYMIRKGKITTGPQVNNEFKAAGGGFLSTTEDLVLFGNEFIKPQIISNNSLSEITTSNIISDNKKTNYGIGISISKTKNNTLKLSHSGGGIGASSMLLIYPKEDITIAILTNLSRVKMRNYIKSLENIFLKKD</sequence>
<dbReference type="SUPFAM" id="SSF56601">
    <property type="entry name" value="beta-lactamase/transpeptidase-like"/>
    <property type="match status" value="1"/>
</dbReference>
<dbReference type="Gene3D" id="3.40.710.10">
    <property type="entry name" value="DD-peptidase/beta-lactamase superfamily"/>
    <property type="match status" value="1"/>
</dbReference>
<organism evidence="3 4">
    <name type="scientific">Tenacibaculum pelagium</name>
    <dbReference type="NCBI Taxonomy" id="2759527"/>
    <lineage>
        <taxon>Bacteria</taxon>
        <taxon>Pseudomonadati</taxon>
        <taxon>Bacteroidota</taxon>
        <taxon>Flavobacteriia</taxon>
        <taxon>Flavobacteriales</taxon>
        <taxon>Flavobacteriaceae</taxon>
        <taxon>Tenacibaculum</taxon>
    </lineage>
</organism>
<dbReference type="InterPro" id="IPR052794">
    <property type="entry name" value="Mito_Ser_Protease_LACTB"/>
</dbReference>
<gene>
    <name evidence="3" type="ORF">H3Z83_02145</name>
</gene>
<protein>
    <submittedName>
        <fullName evidence="3">Beta-lactamase family protein</fullName>
    </submittedName>
</protein>
<feature type="signal peptide" evidence="1">
    <location>
        <begin position="1"/>
        <end position="20"/>
    </location>
</feature>
<evidence type="ECO:0000259" key="2">
    <source>
        <dbReference type="Pfam" id="PF00144"/>
    </source>
</evidence>
<keyword evidence="1" id="KW-0732">Signal</keyword>
<dbReference type="PANTHER" id="PTHR46520:SF1">
    <property type="entry name" value="SERINE BETA-LACTAMASE-LIKE PROTEIN LACTB, MITOCHONDRIAL"/>
    <property type="match status" value="1"/>
</dbReference>
<comment type="caution">
    <text evidence="3">The sequence shown here is derived from an EMBL/GenBank/DDBJ whole genome shotgun (WGS) entry which is preliminary data.</text>
</comment>
<proteinExistence type="predicted"/>